<dbReference type="AlphaFoldDB" id="A0A409VPJ7"/>
<feature type="compositionally biased region" description="Low complexity" evidence="1">
    <location>
        <begin position="165"/>
        <end position="178"/>
    </location>
</feature>
<sequence length="350" mass="36756">MDAPKSLCPGYTQVDAFGPDDEYEDEEEIVYVTLDMGNVEPTLVPSSTSYRLIGLDTPTPFLQLQGTILKGRHDLLLGTELIFTDDKESHDWNKRSVVHVANTEQRIAFQEVTLIPKGSSSTSVSAPTPSAQTPAATPSTSTAKAKASAKSKGKQKAVPTPAPNTASSSMDTSTSTTSQMPAPSDLKVSFEPPTPAPDELDAAIDRLSGVTGPIPRAGRARSRKGSATPQAQTPAKEKGKGKERAKSTRATSSSARTKGKGKQKEADTELEDTEAAHEDQGDEDADAEGVDDPDLPQGPGADNRIGAAEDVSMGDVATSEQPPHDQLQAEAPPPTDVAGEGGTDNMHVDE</sequence>
<accession>A0A409VPJ7</accession>
<evidence type="ECO:0000313" key="4">
    <source>
        <dbReference type="Proteomes" id="UP000284706"/>
    </source>
</evidence>
<dbReference type="Proteomes" id="UP000284706">
    <property type="component" value="Unassembled WGS sequence"/>
</dbReference>
<feature type="region of interest" description="Disordered" evidence="1">
    <location>
        <begin position="117"/>
        <end position="350"/>
    </location>
</feature>
<organism evidence="3 4">
    <name type="scientific">Gymnopilus dilepis</name>
    <dbReference type="NCBI Taxonomy" id="231916"/>
    <lineage>
        <taxon>Eukaryota</taxon>
        <taxon>Fungi</taxon>
        <taxon>Dikarya</taxon>
        <taxon>Basidiomycota</taxon>
        <taxon>Agaricomycotina</taxon>
        <taxon>Agaricomycetes</taxon>
        <taxon>Agaricomycetidae</taxon>
        <taxon>Agaricales</taxon>
        <taxon>Agaricineae</taxon>
        <taxon>Hymenogastraceae</taxon>
        <taxon>Gymnopilus</taxon>
    </lineage>
</organism>
<dbReference type="EMBL" id="NHYE01005601">
    <property type="protein sequence ID" value="PPQ68167.1"/>
    <property type="molecule type" value="Genomic_DNA"/>
</dbReference>
<dbReference type="InterPro" id="IPR042771">
    <property type="entry name" value="GTF3C6-like"/>
</dbReference>
<dbReference type="OrthoDB" id="1877767at2759"/>
<dbReference type="GO" id="GO:0006383">
    <property type="term" value="P:transcription by RNA polymerase III"/>
    <property type="evidence" value="ECO:0007669"/>
    <property type="project" value="InterPro"/>
</dbReference>
<proteinExistence type="predicted"/>
<protein>
    <recommendedName>
        <fullName evidence="2">Transcription factor TFIIIC triple barrel domain-containing protein</fullName>
    </recommendedName>
</protein>
<dbReference type="Pfam" id="PF10419">
    <property type="entry name" value="TFIIIC_sub6"/>
    <property type="match status" value="1"/>
</dbReference>
<dbReference type="InParanoid" id="A0A409VPJ7"/>
<feature type="compositionally biased region" description="Low complexity" evidence="1">
    <location>
        <begin position="117"/>
        <end position="146"/>
    </location>
</feature>
<feature type="compositionally biased region" description="Acidic residues" evidence="1">
    <location>
        <begin position="280"/>
        <end position="294"/>
    </location>
</feature>
<dbReference type="InterPro" id="IPR019481">
    <property type="entry name" value="TFIIIC_triple_barrel"/>
</dbReference>
<gene>
    <name evidence="3" type="ORF">CVT26_005773</name>
</gene>
<dbReference type="PANTHER" id="PTHR21860:SF2">
    <property type="entry name" value="GENERAL TRANSCRIPTION FACTOR 3C POLYPEPTIDE 6"/>
    <property type="match status" value="1"/>
</dbReference>
<evidence type="ECO:0000313" key="3">
    <source>
        <dbReference type="EMBL" id="PPQ68167.1"/>
    </source>
</evidence>
<feature type="domain" description="Transcription factor TFIIIC triple barrel" evidence="2">
    <location>
        <begin position="25"/>
        <end position="114"/>
    </location>
</feature>
<comment type="caution">
    <text evidence="3">The sequence shown here is derived from an EMBL/GenBank/DDBJ whole genome shotgun (WGS) entry which is preliminary data.</text>
</comment>
<dbReference type="Gene3D" id="2.60.40.4370">
    <property type="match status" value="1"/>
</dbReference>
<dbReference type="PANTHER" id="PTHR21860">
    <property type="entry name" value="TRANSCRIPTION INITIATION FACTOR IIIC TFIIIC , POLYPEPTIDE 6-RELATED"/>
    <property type="match status" value="1"/>
</dbReference>
<evidence type="ECO:0000259" key="2">
    <source>
        <dbReference type="Pfam" id="PF10419"/>
    </source>
</evidence>
<feature type="compositionally biased region" description="Basic and acidic residues" evidence="1">
    <location>
        <begin position="235"/>
        <end position="246"/>
    </location>
</feature>
<reference evidence="3 4" key="1">
    <citation type="journal article" date="2018" name="Evol. Lett.">
        <title>Horizontal gene cluster transfer increased hallucinogenic mushroom diversity.</title>
        <authorList>
            <person name="Reynolds H.T."/>
            <person name="Vijayakumar V."/>
            <person name="Gluck-Thaler E."/>
            <person name="Korotkin H.B."/>
            <person name="Matheny P.B."/>
            <person name="Slot J.C."/>
        </authorList>
    </citation>
    <scope>NUCLEOTIDE SEQUENCE [LARGE SCALE GENOMIC DNA]</scope>
    <source>
        <strain evidence="3 4">SRW20</strain>
    </source>
</reference>
<dbReference type="STRING" id="231916.A0A409VPJ7"/>
<keyword evidence="4" id="KW-1185">Reference proteome</keyword>
<evidence type="ECO:0000256" key="1">
    <source>
        <dbReference type="SAM" id="MobiDB-lite"/>
    </source>
</evidence>
<dbReference type="GO" id="GO:0000127">
    <property type="term" value="C:transcription factor TFIIIC complex"/>
    <property type="evidence" value="ECO:0007669"/>
    <property type="project" value="TreeGrafter"/>
</dbReference>
<name>A0A409VPJ7_9AGAR</name>